<evidence type="ECO:0000256" key="2">
    <source>
        <dbReference type="SAM" id="Phobius"/>
    </source>
</evidence>
<dbReference type="RefSeq" id="WP_073329824.1">
    <property type="nucleotide sequence ID" value="NZ_FQTT01000010.1"/>
</dbReference>
<dbReference type="EMBL" id="FQTT01000010">
    <property type="protein sequence ID" value="SHE25253.1"/>
    <property type="molecule type" value="Genomic_DNA"/>
</dbReference>
<feature type="transmembrane region" description="Helical" evidence="2">
    <location>
        <begin position="78"/>
        <end position="101"/>
    </location>
</feature>
<dbReference type="Proteomes" id="UP000184291">
    <property type="component" value="Unassembled WGS sequence"/>
</dbReference>
<keyword evidence="4" id="KW-1185">Reference proteome</keyword>
<reference evidence="4" key="1">
    <citation type="submission" date="2016-09" db="EMBL/GenBank/DDBJ databases">
        <authorList>
            <person name="Strepis N."/>
        </authorList>
    </citation>
    <scope>NUCLEOTIDE SEQUENCE [LARGE SCALE GENOMIC DNA]</scope>
</reference>
<dbReference type="STRING" id="1892869.ACGLYG10_1469"/>
<protein>
    <recommendedName>
        <fullName evidence="5">DUF624 domain-containing protein</fullName>
    </recommendedName>
</protein>
<feature type="transmembrane region" description="Helical" evidence="2">
    <location>
        <begin position="214"/>
        <end position="235"/>
    </location>
</feature>
<evidence type="ECO:0000256" key="1">
    <source>
        <dbReference type="SAM" id="MobiDB-lite"/>
    </source>
</evidence>
<feature type="transmembrane region" description="Helical" evidence="2">
    <location>
        <begin position="122"/>
        <end position="145"/>
    </location>
</feature>
<keyword evidence="2" id="KW-0472">Membrane</keyword>
<keyword evidence="2" id="KW-1133">Transmembrane helix</keyword>
<feature type="transmembrane region" description="Helical" evidence="2">
    <location>
        <begin position="47"/>
        <end position="72"/>
    </location>
</feature>
<evidence type="ECO:0008006" key="5">
    <source>
        <dbReference type="Google" id="ProtNLM"/>
    </source>
</evidence>
<evidence type="ECO:0000313" key="3">
    <source>
        <dbReference type="EMBL" id="SHE25253.1"/>
    </source>
</evidence>
<dbReference type="AlphaFoldDB" id="A0A1M4RZ41"/>
<evidence type="ECO:0000313" key="4">
    <source>
        <dbReference type="Proteomes" id="UP000184291"/>
    </source>
</evidence>
<feature type="region of interest" description="Disordered" evidence="1">
    <location>
        <begin position="1"/>
        <end position="34"/>
    </location>
</feature>
<organism evidence="3 4">
    <name type="scientific">Actinomyces glycerinitolerans</name>
    <dbReference type="NCBI Taxonomy" id="1892869"/>
    <lineage>
        <taxon>Bacteria</taxon>
        <taxon>Bacillati</taxon>
        <taxon>Actinomycetota</taxon>
        <taxon>Actinomycetes</taxon>
        <taxon>Actinomycetales</taxon>
        <taxon>Actinomycetaceae</taxon>
        <taxon>Actinomyces</taxon>
    </lineage>
</organism>
<sequence>MADRHPGAGTPSRGARTRPSSGLVATGEGSDVPDDPFDSPLVRISSVVYQAAALGVGSLPLAIPAAVGMLTLDGSSVWSLLVLVLTWVLALTALPAVVYAVTRPGWTYDPSARRRIAALWRGWAGSIAQFGPLAALAVVLAVGLAGSAAGVGGGLRVAVLIVLASAGLGVVRAGTIIALFNFKMSDVLVLTAVMTVRDAAGTLLLAGIGAAGLLIALHVPALLMLAWVPLCALAAPATSGQRRILTEQFTRASVTTSVP</sequence>
<dbReference type="OrthoDB" id="3260999at2"/>
<gene>
    <name evidence="3" type="ORF">ACGLYG10_1469</name>
</gene>
<proteinExistence type="predicted"/>
<accession>A0A1M4RZ41</accession>
<name>A0A1M4RZ41_9ACTO</name>
<keyword evidence="2" id="KW-0812">Transmembrane</keyword>
<feature type="transmembrane region" description="Helical" evidence="2">
    <location>
        <begin position="157"/>
        <end position="180"/>
    </location>
</feature>